<dbReference type="InterPro" id="IPR011006">
    <property type="entry name" value="CheY-like_superfamily"/>
</dbReference>
<dbReference type="InterPro" id="IPR001789">
    <property type="entry name" value="Sig_transdc_resp-reg_receiver"/>
</dbReference>
<dbReference type="PANTHER" id="PTHR43047">
    <property type="entry name" value="TWO-COMPONENT HISTIDINE PROTEIN KINASE"/>
    <property type="match status" value="1"/>
</dbReference>
<feature type="modified residue" description="4-aspartylphosphate" evidence="5">
    <location>
        <position position="491"/>
    </location>
</feature>
<dbReference type="PROSITE" id="PS50110">
    <property type="entry name" value="RESPONSE_REGULATORY"/>
    <property type="match status" value="1"/>
</dbReference>
<evidence type="ECO:0000256" key="4">
    <source>
        <dbReference type="ARBA" id="ARBA00022777"/>
    </source>
</evidence>
<dbReference type="Gene3D" id="3.40.50.2300">
    <property type="match status" value="1"/>
</dbReference>
<dbReference type="SMART" id="SM00091">
    <property type="entry name" value="PAS"/>
    <property type="match status" value="1"/>
</dbReference>
<name>A0A1Q9AH70_9HYPH</name>
<feature type="domain" description="PAS" evidence="7">
    <location>
        <begin position="150"/>
        <end position="220"/>
    </location>
</feature>
<evidence type="ECO:0000256" key="1">
    <source>
        <dbReference type="ARBA" id="ARBA00000085"/>
    </source>
</evidence>
<gene>
    <name evidence="8" type="ORF">BJF92_03775</name>
</gene>
<comment type="caution">
    <text evidence="8">The sequence shown here is derived from an EMBL/GenBank/DDBJ whole genome shotgun (WGS) entry which is preliminary data.</text>
</comment>
<dbReference type="Gene3D" id="3.30.450.20">
    <property type="entry name" value="PAS domain"/>
    <property type="match status" value="1"/>
</dbReference>
<dbReference type="InterPro" id="IPR000014">
    <property type="entry name" value="PAS"/>
</dbReference>
<evidence type="ECO:0000256" key="3">
    <source>
        <dbReference type="ARBA" id="ARBA00022679"/>
    </source>
</evidence>
<keyword evidence="5" id="KW-0597">Phosphoprotein</keyword>
<dbReference type="GO" id="GO:0004673">
    <property type="term" value="F:protein histidine kinase activity"/>
    <property type="evidence" value="ECO:0007669"/>
    <property type="project" value="UniProtKB-EC"/>
</dbReference>
<dbReference type="STRING" id="1672749.BJF92_03775"/>
<dbReference type="AlphaFoldDB" id="A0A1Q9AH70"/>
<dbReference type="Pfam" id="PF00072">
    <property type="entry name" value="Response_reg"/>
    <property type="match status" value="1"/>
</dbReference>
<feature type="domain" description="Response regulatory" evidence="6">
    <location>
        <begin position="442"/>
        <end position="561"/>
    </location>
</feature>
<dbReference type="Pfam" id="PF08448">
    <property type="entry name" value="PAS_4"/>
    <property type="match status" value="1"/>
</dbReference>
<protein>
    <recommendedName>
        <fullName evidence="2">histidine kinase</fullName>
        <ecNumber evidence="2">2.7.13.3</ecNumber>
    </recommendedName>
</protein>
<dbReference type="PROSITE" id="PS50112">
    <property type="entry name" value="PAS"/>
    <property type="match status" value="1"/>
</dbReference>
<accession>A0A1Q9AH70</accession>
<dbReference type="GO" id="GO:0000160">
    <property type="term" value="P:phosphorelay signal transduction system"/>
    <property type="evidence" value="ECO:0007669"/>
    <property type="project" value="InterPro"/>
</dbReference>
<dbReference type="SMART" id="SM00448">
    <property type="entry name" value="REC"/>
    <property type="match status" value="1"/>
</dbReference>
<reference evidence="8 9" key="1">
    <citation type="submission" date="2016-09" db="EMBL/GenBank/DDBJ databases">
        <title>Rhizobium sp. nov., a novel species isolated from the rice rhizosphere.</title>
        <authorList>
            <person name="Zhao J."/>
            <person name="Zhang X."/>
        </authorList>
    </citation>
    <scope>NUCLEOTIDE SEQUENCE [LARGE SCALE GENOMIC DNA]</scope>
    <source>
        <strain evidence="8 9">MH17</strain>
    </source>
</reference>
<dbReference type="Proteomes" id="UP000186143">
    <property type="component" value="Unassembled WGS sequence"/>
</dbReference>
<evidence type="ECO:0000256" key="2">
    <source>
        <dbReference type="ARBA" id="ARBA00012438"/>
    </source>
</evidence>
<comment type="catalytic activity">
    <reaction evidence="1">
        <text>ATP + protein L-histidine = ADP + protein N-phospho-L-histidine.</text>
        <dbReference type="EC" id="2.7.13.3"/>
    </reaction>
</comment>
<dbReference type="EMBL" id="MKIO01000033">
    <property type="protein sequence ID" value="OLP54532.1"/>
    <property type="molecule type" value="Genomic_DNA"/>
</dbReference>
<dbReference type="CDD" id="cd17546">
    <property type="entry name" value="REC_hyHK_CKI1_RcsC-like"/>
    <property type="match status" value="1"/>
</dbReference>
<dbReference type="InterPro" id="IPR035965">
    <property type="entry name" value="PAS-like_dom_sf"/>
</dbReference>
<dbReference type="NCBIfam" id="TIGR00229">
    <property type="entry name" value="sensory_box"/>
    <property type="match status" value="1"/>
</dbReference>
<dbReference type="SUPFAM" id="SSF55785">
    <property type="entry name" value="PYP-like sensor domain (PAS domain)"/>
    <property type="match status" value="1"/>
</dbReference>
<dbReference type="SUPFAM" id="SSF52172">
    <property type="entry name" value="CheY-like"/>
    <property type="match status" value="1"/>
</dbReference>
<keyword evidence="4" id="KW-0418">Kinase</keyword>
<evidence type="ECO:0000259" key="7">
    <source>
        <dbReference type="PROSITE" id="PS50112"/>
    </source>
</evidence>
<dbReference type="EC" id="2.7.13.3" evidence="2"/>
<evidence type="ECO:0000313" key="8">
    <source>
        <dbReference type="EMBL" id="OLP54532.1"/>
    </source>
</evidence>
<sequence>MLDDAAPRARDSSMILDLVANGLGLAVLVWDRDDRLLFAARAVLGLFPISPSFLEPGTRLRDYLGALYDAGLGAGIPVEGNRRRVGREEWISNRLSLHWRERFESVERMARRSWVSISNRRLSNGIGIVLLSDLTQQKLHEEELQQDRERVELTERILDELPNAVCVKDRNLNYVAVNKAFCDMHGMSASALLGRSVWDLVDAEFAERYENSDRDVLENGTRHVAPQQIVTADGEDLWTIVHKFRVGKPADGLLVTYFSDVTPLIDGFGPLGMEGSGAALVPRGAIDRFEPAQNLYDPFKALDVSSLVETPAIQLPVEVAYRLRILLVTTCPTLERRFADALAELSCDVGIVNSFAMLKDLNEALAGIALSPNLILYDESLGAPPPGPFDALPHLPVSLHLAPRDLAAQIMAAGLSSQEVVGDIHAQVAGLAPVAQPQTAIDVLVAEDNDINQIVFAQILEGLGLSFKIAVNGEEAVAFWRSHHPKLILMDLAMPVMDGHAAIRTIRASEEQEAQEPTPIVIVTTQAADMEAAEMAALAIPARLMKPVSPERVEALFHRFAAGQPAAERIAP</sequence>
<proteinExistence type="predicted"/>
<evidence type="ECO:0000256" key="5">
    <source>
        <dbReference type="PROSITE-ProRule" id="PRU00169"/>
    </source>
</evidence>
<dbReference type="CDD" id="cd00130">
    <property type="entry name" value="PAS"/>
    <property type="match status" value="1"/>
</dbReference>
<evidence type="ECO:0000313" key="9">
    <source>
        <dbReference type="Proteomes" id="UP000186143"/>
    </source>
</evidence>
<organism evidence="8 9">
    <name type="scientific">Xaviernesmea rhizosphaerae</name>
    <dbReference type="NCBI Taxonomy" id="1672749"/>
    <lineage>
        <taxon>Bacteria</taxon>
        <taxon>Pseudomonadati</taxon>
        <taxon>Pseudomonadota</taxon>
        <taxon>Alphaproteobacteria</taxon>
        <taxon>Hyphomicrobiales</taxon>
        <taxon>Rhizobiaceae</taxon>
        <taxon>Rhizobium/Agrobacterium group</taxon>
        <taxon>Xaviernesmea</taxon>
    </lineage>
</organism>
<evidence type="ECO:0000259" key="6">
    <source>
        <dbReference type="PROSITE" id="PS50110"/>
    </source>
</evidence>
<dbReference type="InterPro" id="IPR013656">
    <property type="entry name" value="PAS_4"/>
</dbReference>
<keyword evidence="3" id="KW-0808">Transferase</keyword>